<dbReference type="RefSeq" id="WP_138549185.1">
    <property type="nucleotide sequence ID" value="NZ_PNCG01000193.1"/>
</dbReference>
<name>A0A5S3YUJ7_9GAMM</name>
<keyword evidence="1" id="KW-1133">Transmembrane helix</keyword>
<proteinExistence type="predicted"/>
<evidence type="ECO:0000313" key="2">
    <source>
        <dbReference type="EMBL" id="TMP81279.1"/>
    </source>
</evidence>
<dbReference type="EMBL" id="PNCG01000193">
    <property type="protein sequence ID" value="TMP81279.1"/>
    <property type="molecule type" value="Genomic_DNA"/>
</dbReference>
<comment type="caution">
    <text evidence="2">The sequence shown here is derived from an EMBL/GenBank/DDBJ whole genome shotgun (WGS) entry which is preliminary data.</text>
</comment>
<keyword evidence="1" id="KW-0472">Membrane</keyword>
<feature type="non-terminal residue" evidence="2">
    <location>
        <position position="72"/>
    </location>
</feature>
<organism evidence="2 3">
    <name type="scientific">Pseudoalteromonas ruthenica</name>
    <dbReference type="NCBI Taxonomy" id="151081"/>
    <lineage>
        <taxon>Bacteria</taxon>
        <taxon>Pseudomonadati</taxon>
        <taxon>Pseudomonadota</taxon>
        <taxon>Gammaproteobacteria</taxon>
        <taxon>Alteromonadales</taxon>
        <taxon>Pseudoalteromonadaceae</taxon>
        <taxon>Pseudoalteromonas</taxon>
    </lineage>
</organism>
<dbReference type="AlphaFoldDB" id="A0A5S3YUJ7"/>
<keyword evidence="1" id="KW-0812">Transmembrane</keyword>
<evidence type="ECO:0000313" key="3">
    <source>
        <dbReference type="Proteomes" id="UP000305874"/>
    </source>
</evidence>
<gene>
    <name evidence="2" type="ORF">CWC05_19645</name>
</gene>
<reference evidence="2 3" key="1">
    <citation type="submission" date="2017-12" db="EMBL/GenBank/DDBJ databases">
        <authorList>
            <person name="Paulsen S."/>
            <person name="Gram L.K."/>
        </authorList>
    </citation>
    <scope>NUCLEOTIDE SEQUENCE [LARGE SCALE GENOMIC DNA]</scope>
    <source>
        <strain evidence="2 3">S2897</strain>
    </source>
</reference>
<reference evidence="3" key="2">
    <citation type="submission" date="2019-06" db="EMBL/GenBank/DDBJ databases">
        <title>Co-occurence of chitin degradation, pigmentation and bioactivity in marine Pseudoalteromonas.</title>
        <authorList>
            <person name="Sonnenschein E.C."/>
            <person name="Bech P.K."/>
        </authorList>
    </citation>
    <scope>NUCLEOTIDE SEQUENCE [LARGE SCALE GENOMIC DNA]</scope>
    <source>
        <strain evidence="3">S2897</strain>
    </source>
</reference>
<accession>A0A5S3YUJ7</accession>
<protein>
    <submittedName>
        <fullName evidence="2">Uncharacterized protein</fullName>
    </submittedName>
</protein>
<sequence length="72" mass="7728">MKLKVTALLLICMGIGIFYFTGDNTARPIAKKTTQQSQPKVVLPLQSSSYSVTIESAVLSQNSTPVTHSSLS</sequence>
<feature type="transmembrane region" description="Helical" evidence="1">
    <location>
        <begin position="6"/>
        <end position="22"/>
    </location>
</feature>
<dbReference type="Proteomes" id="UP000305874">
    <property type="component" value="Unassembled WGS sequence"/>
</dbReference>
<evidence type="ECO:0000256" key="1">
    <source>
        <dbReference type="SAM" id="Phobius"/>
    </source>
</evidence>